<dbReference type="NCBIfam" id="TIGR03468">
    <property type="entry name" value="HpnG"/>
    <property type="match status" value="1"/>
</dbReference>
<dbReference type="InterPro" id="IPR035994">
    <property type="entry name" value="Nucleoside_phosphorylase_sf"/>
</dbReference>
<dbReference type="GO" id="GO:0008930">
    <property type="term" value="F:methylthioadenosine nucleosidase activity"/>
    <property type="evidence" value="ECO:0007669"/>
    <property type="project" value="TreeGrafter"/>
</dbReference>
<dbReference type="SUPFAM" id="SSF53167">
    <property type="entry name" value="Purine and uridine phosphorylases"/>
    <property type="match status" value="1"/>
</dbReference>
<gene>
    <name evidence="2" type="ORF">D3272_19465</name>
</gene>
<reference evidence="2 3" key="1">
    <citation type="submission" date="2018-09" db="EMBL/GenBank/DDBJ databases">
        <authorList>
            <person name="Grouzdev D.S."/>
            <person name="Krutkina M.S."/>
        </authorList>
    </citation>
    <scope>NUCLEOTIDE SEQUENCE [LARGE SCALE GENOMIC DNA]</scope>
    <source>
        <strain evidence="2 3">RmlP001</strain>
    </source>
</reference>
<dbReference type="GO" id="GO:0009116">
    <property type="term" value="P:nucleoside metabolic process"/>
    <property type="evidence" value="ECO:0007669"/>
    <property type="project" value="InterPro"/>
</dbReference>
<dbReference type="NCBIfam" id="NF005476">
    <property type="entry name" value="PRK07077.1"/>
    <property type="match status" value="1"/>
</dbReference>
<dbReference type="AlphaFoldDB" id="A0A4Q2R895"/>
<proteinExistence type="predicted"/>
<comment type="caution">
    <text evidence="2">The sequence shown here is derived from an EMBL/GenBank/DDBJ whole genome shotgun (WGS) entry which is preliminary data.</text>
</comment>
<dbReference type="InterPro" id="IPR000845">
    <property type="entry name" value="Nucleoside_phosphorylase_d"/>
</dbReference>
<feature type="domain" description="Nucleoside phosphorylase" evidence="1">
    <location>
        <begin position="25"/>
        <end position="159"/>
    </location>
</feature>
<dbReference type="PANTHER" id="PTHR46832:SF1">
    <property type="entry name" value="5'-METHYLTHIOADENOSINE_S-ADENOSYLHOMOCYSTEINE NUCLEOSIDASE"/>
    <property type="match status" value="1"/>
</dbReference>
<sequence>MSALPVLAVTGLLAEARIASGAGVVTVAGGGDPARLALLLQAAMDRGARAVISFGIAGGLEPGLVPGSVLLARAVHDGDLRTPTSAAWVARLAEALPGARLADLAGVDAAVAGAGDKAALHRRTGAAAVDMESHVAARLAALHGLPFAALRVVADPAERTLPPAALVGMRPDGTTDLGAVLRALGRAPRQLPGLIRTGLDAQAAFSALKASRRALAGLFDRDGARAAWAEPAGDTAFGHETGLGDEVRAG</sequence>
<dbReference type="Proteomes" id="UP000289411">
    <property type="component" value="Unassembled WGS sequence"/>
</dbReference>
<organism evidence="2 3">
    <name type="scientific">Lichenibacterium ramalinae</name>
    <dbReference type="NCBI Taxonomy" id="2316527"/>
    <lineage>
        <taxon>Bacteria</taxon>
        <taxon>Pseudomonadati</taxon>
        <taxon>Pseudomonadota</taxon>
        <taxon>Alphaproteobacteria</taxon>
        <taxon>Hyphomicrobiales</taxon>
        <taxon>Lichenihabitantaceae</taxon>
        <taxon>Lichenibacterium</taxon>
    </lineage>
</organism>
<dbReference type="GO" id="GO:0005829">
    <property type="term" value="C:cytosol"/>
    <property type="evidence" value="ECO:0007669"/>
    <property type="project" value="TreeGrafter"/>
</dbReference>
<dbReference type="GO" id="GO:0008782">
    <property type="term" value="F:adenosylhomocysteine nucleosidase activity"/>
    <property type="evidence" value="ECO:0007669"/>
    <property type="project" value="TreeGrafter"/>
</dbReference>
<evidence type="ECO:0000313" key="2">
    <source>
        <dbReference type="EMBL" id="RYB02881.1"/>
    </source>
</evidence>
<dbReference type="RefSeq" id="WP_129220878.1">
    <property type="nucleotide sequence ID" value="NZ_QYBC01000017.1"/>
</dbReference>
<dbReference type="PANTHER" id="PTHR46832">
    <property type="entry name" value="5'-METHYLTHIOADENOSINE/S-ADENOSYLHOMOCYSTEINE NUCLEOSIDASE"/>
    <property type="match status" value="1"/>
</dbReference>
<dbReference type="EMBL" id="QYBC01000017">
    <property type="protein sequence ID" value="RYB02881.1"/>
    <property type="molecule type" value="Genomic_DNA"/>
</dbReference>
<accession>A0A4Q2R895</accession>
<dbReference type="Pfam" id="PF01048">
    <property type="entry name" value="PNP_UDP_1"/>
    <property type="match status" value="1"/>
</dbReference>
<name>A0A4Q2R895_9HYPH</name>
<dbReference type="OrthoDB" id="7357315at2"/>
<protein>
    <submittedName>
        <fullName evidence="2">Phosphorylase</fullName>
    </submittedName>
</protein>
<dbReference type="InterPro" id="IPR017831">
    <property type="entry name" value="Hopanoid-assoc_phosphoryl_HpnG"/>
</dbReference>
<dbReference type="CDD" id="cd17768">
    <property type="entry name" value="adenosylhopane_nucleosidase_HpnG-like"/>
    <property type="match status" value="1"/>
</dbReference>
<keyword evidence="3" id="KW-1185">Reference proteome</keyword>
<reference evidence="2 3" key="2">
    <citation type="submission" date="2019-02" db="EMBL/GenBank/DDBJ databases">
        <title>'Lichenibacterium ramalinii' gen. nov. sp. nov., 'Lichenibacterium minor' gen. nov. sp. nov.</title>
        <authorList>
            <person name="Pankratov T."/>
        </authorList>
    </citation>
    <scope>NUCLEOTIDE SEQUENCE [LARGE SCALE GENOMIC DNA]</scope>
    <source>
        <strain evidence="2 3">RmlP001</strain>
    </source>
</reference>
<evidence type="ECO:0000259" key="1">
    <source>
        <dbReference type="Pfam" id="PF01048"/>
    </source>
</evidence>
<evidence type="ECO:0000313" key="3">
    <source>
        <dbReference type="Proteomes" id="UP000289411"/>
    </source>
</evidence>
<dbReference type="GO" id="GO:0019284">
    <property type="term" value="P:L-methionine salvage from S-adenosylmethionine"/>
    <property type="evidence" value="ECO:0007669"/>
    <property type="project" value="TreeGrafter"/>
</dbReference>
<dbReference type="Gene3D" id="3.40.50.1580">
    <property type="entry name" value="Nucleoside phosphorylase domain"/>
    <property type="match status" value="1"/>
</dbReference>